<keyword evidence="1 2" id="KW-0238">DNA-binding</keyword>
<feature type="domain" description="OmpR/PhoB-type" evidence="3">
    <location>
        <begin position="1"/>
        <end position="98"/>
    </location>
</feature>
<accession>A0A1X4NB68</accession>
<dbReference type="SUPFAM" id="SSF53474">
    <property type="entry name" value="alpha/beta-Hydrolases"/>
    <property type="match status" value="1"/>
</dbReference>
<dbReference type="STRING" id="1123756.MGEO_19315"/>
<dbReference type="InterPro" id="IPR036388">
    <property type="entry name" value="WH-like_DNA-bd_sf"/>
</dbReference>
<dbReference type="Pfam" id="PF00561">
    <property type="entry name" value="Abhydrolase_1"/>
    <property type="match status" value="1"/>
</dbReference>
<comment type="caution">
    <text evidence="4">The sequence shown here is derived from an EMBL/GenBank/DDBJ whole genome shotgun (WGS) entry which is preliminary data.</text>
</comment>
<organism evidence="4 5">
    <name type="scientific">Marivita geojedonensis</name>
    <dbReference type="NCBI Taxonomy" id="1123756"/>
    <lineage>
        <taxon>Bacteria</taxon>
        <taxon>Pseudomonadati</taxon>
        <taxon>Pseudomonadota</taxon>
        <taxon>Alphaproteobacteria</taxon>
        <taxon>Rhodobacterales</taxon>
        <taxon>Roseobacteraceae</taxon>
        <taxon>Marivita</taxon>
    </lineage>
</organism>
<dbReference type="InterPro" id="IPR029058">
    <property type="entry name" value="AB_hydrolase_fold"/>
</dbReference>
<dbReference type="AlphaFoldDB" id="A0A1X4NB68"/>
<dbReference type="Gene3D" id="1.10.10.10">
    <property type="entry name" value="Winged helix-like DNA-binding domain superfamily/Winged helix DNA-binding domain"/>
    <property type="match status" value="1"/>
</dbReference>
<dbReference type="PROSITE" id="PS51755">
    <property type="entry name" value="OMPR_PHOB"/>
    <property type="match status" value="1"/>
</dbReference>
<dbReference type="InterPro" id="IPR016032">
    <property type="entry name" value="Sig_transdc_resp-reg_C-effctor"/>
</dbReference>
<dbReference type="SUPFAM" id="SSF46894">
    <property type="entry name" value="C-terminal effector domain of the bipartite response regulators"/>
    <property type="match status" value="1"/>
</dbReference>
<dbReference type="Pfam" id="PF00486">
    <property type="entry name" value="Trans_reg_C"/>
    <property type="match status" value="1"/>
</dbReference>
<dbReference type="PANTHER" id="PTHR43433">
    <property type="entry name" value="HYDROLASE, ALPHA/BETA FOLD FAMILY PROTEIN"/>
    <property type="match status" value="1"/>
</dbReference>
<dbReference type="Gene3D" id="3.40.50.1820">
    <property type="entry name" value="alpha/beta hydrolase"/>
    <property type="match status" value="1"/>
</dbReference>
<evidence type="ECO:0000313" key="4">
    <source>
        <dbReference type="EMBL" id="OSQ43853.1"/>
    </source>
</evidence>
<proteinExistence type="predicted"/>
<dbReference type="GO" id="GO:0003677">
    <property type="term" value="F:DNA binding"/>
    <property type="evidence" value="ECO:0007669"/>
    <property type="project" value="UniProtKB-UniRule"/>
</dbReference>
<sequence>MQYHFADCTLDDARLTLTRGGSAVAVEPKVFDLIHLLVRNAGDLVTRDRMVEEVWAGRIVSESAMSACIAAARKAVGDTGKAQAVIRTVARRGLMLVAAVTLVEQKPVPQPPSNQAETEQRIRYISTSDGHRIAYATTGTGPAVLRFTPNMTNDLEAEWHIATKRRMIDAISRQNLLIRSDTLGSGQSDRRVAELDFARQADHMCDVLDAAKIDRAAVVSESGGVLPAIYLAARHPDRVAKLAIMGGYVDGPNRRDKPRPADPIRTSIDAGWDQTRGGFLMGWVSSYCPEGPFDDLRAITEMARQATSKETMLAVRDSLNGASVASLLPKVQCRTLILHARHDAVHPLDEAQKLAAGIQNAELIIFDTANHLPLVGHPLWDQYVSTITKFLAN</sequence>
<evidence type="ECO:0000313" key="5">
    <source>
        <dbReference type="Proteomes" id="UP000193926"/>
    </source>
</evidence>
<feature type="DNA-binding region" description="OmpR/PhoB-type" evidence="2">
    <location>
        <begin position="1"/>
        <end position="98"/>
    </location>
</feature>
<dbReference type="EMBL" id="JFKC01000033">
    <property type="protein sequence ID" value="OSQ43853.1"/>
    <property type="molecule type" value="Genomic_DNA"/>
</dbReference>
<name>A0A1X4NB68_9RHOB</name>
<evidence type="ECO:0000256" key="2">
    <source>
        <dbReference type="PROSITE-ProRule" id="PRU01091"/>
    </source>
</evidence>
<reference evidence="4 5" key="1">
    <citation type="submission" date="2014-03" db="EMBL/GenBank/DDBJ databases">
        <title>The draft genome sequence of Marivita geojedonensis KCTC 23882.</title>
        <authorList>
            <person name="Lai Q."/>
            <person name="Shao Z."/>
        </authorList>
    </citation>
    <scope>NUCLEOTIDE SEQUENCE [LARGE SCALE GENOMIC DNA]</scope>
    <source>
        <strain evidence="4 5">DPG-138</strain>
    </source>
</reference>
<dbReference type="GO" id="GO:0000160">
    <property type="term" value="P:phosphorelay signal transduction system"/>
    <property type="evidence" value="ECO:0007669"/>
    <property type="project" value="InterPro"/>
</dbReference>
<dbReference type="PANTHER" id="PTHR43433:SF5">
    <property type="entry name" value="AB HYDROLASE-1 DOMAIN-CONTAINING PROTEIN"/>
    <property type="match status" value="1"/>
</dbReference>
<dbReference type="GO" id="GO:0006355">
    <property type="term" value="P:regulation of DNA-templated transcription"/>
    <property type="evidence" value="ECO:0007669"/>
    <property type="project" value="InterPro"/>
</dbReference>
<dbReference type="CDD" id="cd00383">
    <property type="entry name" value="trans_reg_C"/>
    <property type="match status" value="1"/>
</dbReference>
<dbReference type="Proteomes" id="UP000193926">
    <property type="component" value="Unassembled WGS sequence"/>
</dbReference>
<gene>
    <name evidence="4" type="ORF">MGEO_19315</name>
</gene>
<protein>
    <recommendedName>
        <fullName evidence="3">OmpR/PhoB-type domain-containing protein</fullName>
    </recommendedName>
</protein>
<evidence type="ECO:0000259" key="3">
    <source>
        <dbReference type="PROSITE" id="PS51755"/>
    </source>
</evidence>
<dbReference type="InterPro" id="IPR000073">
    <property type="entry name" value="AB_hydrolase_1"/>
</dbReference>
<dbReference type="SMART" id="SM00862">
    <property type="entry name" value="Trans_reg_C"/>
    <property type="match status" value="1"/>
</dbReference>
<dbReference type="InterPro" id="IPR001867">
    <property type="entry name" value="OmpR/PhoB-type_DNA-bd"/>
</dbReference>
<evidence type="ECO:0000256" key="1">
    <source>
        <dbReference type="ARBA" id="ARBA00023125"/>
    </source>
</evidence>
<dbReference type="InterPro" id="IPR050471">
    <property type="entry name" value="AB_hydrolase"/>
</dbReference>
<keyword evidence="5" id="KW-1185">Reference proteome</keyword>
<dbReference type="PRINTS" id="PR00111">
    <property type="entry name" value="ABHYDROLASE"/>
</dbReference>